<keyword evidence="1 3" id="KW-0547">Nucleotide-binding</keyword>
<reference evidence="5 6" key="1">
    <citation type="submission" date="2017-11" db="EMBL/GenBank/DDBJ databases">
        <title>De novo assembly and phasing of dikaryotic genomes from two isolates of Puccinia coronata f. sp. avenae, the causal agent of oat crown rust.</title>
        <authorList>
            <person name="Miller M.E."/>
            <person name="Zhang Y."/>
            <person name="Omidvar V."/>
            <person name="Sperschneider J."/>
            <person name="Schwessinger B."/>
            <person name="Raley C."/>
            <person name="Palmer J.M."/>
            <person name="Garnica D."/>
            <person name="Upadhyaya N."/>
            <person name="Rathjen J."/>
            <person name="Taylor J.M."/>
            <person name="Park R.F."/>
            <person name="Dodds P.N."/>
            <person name="Hirsch C.D."/>
            <person name="Kianian S.F."/>
            <person name="Figueroa M."/>
        </authorList>
    </citation>
    <scope>NUCLEOTIDE SEQUENCE [LARGE SCALE GENOMIC DNA]</scope>
    <source>
        <strain evidence="5">12NC29</strain>
    </source>
</reference>
<dbReference type="Gene3D" id="3.40.50.300">
    <property type="entry name" value="P-loop containing nucleotide triphosphate hydrolases"/>
    <property type="match status" value="1"/>
</dbReference>
<dbReference type="GO" id="GO:0046872">
    <property type="term" value="F:metal ion binding"/>
    <property type="evidence" value="ECO:0007669"/>
    <property type="project" value="UniProtKB-KW"/>
</dbReference>
<feature type="binding site" evidence="3">
    <location>
        <position position="46"/>
    </location>
    <ligand>
        <name>GTP</name>
        <dbReference type="ChEBI" id="CHEBI:37565"/>
    </ligand>
</feature>
<dbReference type="OrthoDB" id="414781at2759"/>
<keyword evidence="6" id="KW-1185">Reference proteome</keyword>
<organism evidence="5 6">
    <name type="scientific">Puccinia coronata f. sp. avenae</name>
    <dbReference type="NCBI Taxonomy" id="200324"/>
    <lineage>
        <taxon>Eukaryota</taxon>
        <taxon>Fungi</taxon>
        <taxon>Dikarya</taxon>
        <taxon>Basidiomycota</taxon>
        <taxon>Pucciniomycotina</taxon>
        <taxon>Pucciniomycetes</taxon>
        <taxon>Pucciniales</taxon>
        <taxon>Pucciniaceae</taxon>
        <taxon>Puccinia</taxon>
    </lineage>
</organism>
<evidence type="ECO:0000256" key="1">
    <source>
        <dbReference type="ARBA" id="ARBA00022741"/>
    </source>
</evidence>
<evidence type="ECO:0000256" key="3">
    <source>
        <dbReference type="PIRSR" id="PIRSR606689-1"/>
    </source>
</evidence>
<evidence type="ECO:0000313" key="5">
    <source>
        <dbReference type="EMBL" id="PLW29372.1"/>
    </source>
</evidence>
<dbReference type="Pfam" id="PF00025">
    <property type="entry name" value="Arf"/>
    <property type="match status" value="1"/>
</dbReference>
<dbReference type="PANTHER" id="PTHR45909:SF1">
    <property type="entry name" value="ADP-RIBOSYLATION FACTOR-RELATED PROTEIN 1"/>
    <property type="match status" value="1"/>
</dbReference>
<comment type="caution">
    <text evidence="5">The sequence shown here is derived from an EMBL/GenBank/DDBJ whole genome shotgun (WGS) entry which is preliminary data.</text>
</comment>
<dbReference type="InterPro" id="IPR024156">
    <property type="entry name" value="Small_GTPase_ARF"/>
</dbReference>
<dbReference type="GO" id="GO:0005794">
    <property type="term" value="C:Golgi apparatus"/>
    <property type="evidence" value="ECO:0007669"/>
    <property type="project" value="TreeGrafter"/>
</dbReference>
<keyword evidence="2 3" id="KW-0342">GTP-binding</keyword>
<accession>A0A2N5TV58</accession>
<dbReference type="PANTHER" id="PTHR45909">
    <property type="entry name" value="ADP-RIBOSYLATION FACTOR-RELATED PROTEIN 1"/>
    <property type="match status" value="1"/>
</dbReference>
<keyword evidence="4" id="KW-0460">Magnesium</keyword>
<dbReference type="STRING" id="200324.A0A2N5TV58"/>
<protein>
    <submittedName>
        <fullName evidence="5">Uncharacterized protein</fullName>
    </submittedName>
</protein>
<evidence type="ECO:0000313" key="6">
    <source>
        <dbReference type="Proteomes" id="UP000235388"/>
    </source>
</evidence>
<dbReference type="GO" id="GO:0043001">
    <property type="term" value="P:Golgi to plasma membrane protein transport"/>
    <property type="evidence" value="ECO:0007669"/>
    <property type="project" value="TreeGrafter"/>
</dbReference>
<evidence type="ECO:0000256" key="2">
    <source>
        <dbReference type="ARBA" id="ARBA00023134"/>
    </source>
</evidence>
<dbReference type="GO" id="GO:0005525">
    <property type="term" value="F:GTP binding"/>
    <property type="evidence" value="ECO:0007669"/>
    <property type="project" value="UniProtKB-KW"/>
</dbReference>
<proteinExistence type="predicted"/>
<dbReference type="AlphaFoldDB" id="A0A2N5TV58"/>
<sequence>MLEKVKTIFSPLQPGLSPSQITPTIGQNIRRITLSSIYLKFWDLGGLKDIRRIWEKYRWAPGELSSSSHLATIRPYESSDLSLLSYTALDSSRSLSVDDLYLNINSDALLDLLRRDGKRISRGRSMSDRYDIITELFGRSIDSIHNSPRTAMYSLPLVTHQFPQSTQWNTTSIAQMIRQSTTPELDKLVKP</sequence>
<dbReference type="InterPro" id="IPR027417">
    <property type="entry name" value="P-loop_NTPase"/>
</dbReference>
<name>A0A2N5TV58_9BASI</name>
<feature type="binding site" evidence="4">
    <location>
        <position position="24"/>
    </location>
    <ligand>
        <name>Mg(2+)</name>
        <dbReference type="ChEBI" id="CHEBI:18420"/>
    </ligand>
</feature>
<dbReference type="SUPFAM" id="SSF52540">
    <property type="entry name" value="P-loop containing nucleoside triphosphate hydrolases"/>
    <property type="match status" value="1"/>
</dbReference>
<dbReference type="GO" id="GO:0003924">
    <property type="term" value="F:GTPase activity"/>
    <property type="evidence" value="ECO:0007669"/>
    <property type="project" value="InterPro"/>
</dbReference>
<dbReference type="EMBL" id="PGCJ01000413">
    <property type="protein sequence ID" value="PLW29372.1"/>
    <property type="molecule type" value="Genomic_DNA"/>
</dbReference>
<dbReference type="InterPro" id="IPR006689">
    <property type="entry name" value="Small_GTPase_ARF/SAR"/>
</dbReference>
<gene>
    <name evidence="5" type="ORF">PCANC_23978</name>
</gene>
<keyword evidence="4" id="KW-0479">Metal-binding</keyword>
<dbReference type="GO" id="GO:0034067">
    <property type="term" value="P:protein localization to Golgi apparatus"/>
    <property type="evidence" value="ECO:0007669"/>
    <property type="project" value="TreeGrafter"/>
</dbReference>
<dbReference type="GO" id="GO:0006886">
    <property type="term" value="P:intracellular protein transport"/>
    <property type="evidence" value="ECO:0007669"/>
    <property type="project" value="TreeGrafter"/>
</dbReference>
<dbReference type="Proteomes" id="UP000235388">
    <property type="component" value="Unassembled WGS sequence"/>
</dbReference>
<evidence type="ECO:0000256" key="4">
    <source>
        <dbReference type="PIRSR" id="PIRSR606689-2"/>
    </source>
</evidence>